<evidence type="ECO:0000313" key="17">
    <source>
        <dbReference type="EMBL" id="SVA40949.1"/>
    </source>
</evidence>
<dbReference type="SUPFAM" id="SSF55205">
    <property type="entry name" value="EPT/RTPC-like"/>
    <property type="match status" value="1"/>
</dbReference>
<dbReference type="InterPro" id="IPR050068">
    <property type="entry name" value="MurA_subfamily"/>
</dbReference>
<dbReference type="Gene3D" id="3.65.10.10">
    <property type="entry name" value="Enolpyruvate transferase domain"/>
    <property type="match status" value="2"/>
</dbReference>
<accession>A0A381VKT3</accession>
<keyword evidence="5" id="KW-0808">Transferase</keyword>
<keyword evidence="7" id="KW-0573">Peptidoglycan synthesis</keyword>
<dbReference type="PANTHER" id="PTHR43783:SF1">
    <property type="entry name" value="UDP-N-ACETYLGLUCOSAMINE 1-CARBOXYVINYLTRANSFERASE"/>
    <property type="match status" value="1"/>
</dbReference>
<evidence type="ECO:0000256" key="8">
    <source>
        <dbReference type="ARBA" id="ARBA00023306"/>
    </source>
</evidence>
<dbReference type="PANTHER" id="PTHR43783">
    <property type="entry name" value="UDP-N-ACETYLGLUCOSAMINE 1-CARBOXYVINYLTRANSFERASE"/>
    <property type="match status" value="1"/>
</dbReference>
<dbReference type="GO" id="GO:0009252">
    <property type="term" value="P:peptidoglycan biosynthetic process"/>
    <property type="evidence" value="ECO:0007669"/>
    <property type="project" value="UniProtKB-KW"/>
</dbReference>
<dbReference type="EC" id="2.5.1.7" evidence="11"/>
<keyword evidence="8" id="KW-0131">Cell cycle</keyword>
<comment type="catalytic activity">
    <reaction evidence="15">
        <text>phosphoenolpyruvate + UDP-N-acetyl-alpha-D-glucosamine = UDP-N-acetyl-3-O-(1-carboxyvinyl)-alpha-D-glucosamine + phosphate</text>
        <dbReference type="Rhea" id="RHEA:18681"/>
        <dbReference type="ChEBI" id="CHEBI:43474"/>
        <dbReference type="ChEBI" id="CHEBI:57705"/>
        <dbReference type="ChEBI" id="CHEBI:58702"/>
        <dbReference type="ChEBI" id="CHEBI:68483"/>
        <dbReference type="EC" id="2.5.1.7"/>
    </reaction>
</comment>
<evidence type="ECO:0000259" key="16">
    <source>
        <dbReference type="Pfam" id="PF00275"/>
    </source>
</evidence>
<evidence type="ECO:0000256" key="12">
    <source>
        <dbReference type="ARBA" id="ARBA00039754"/>
    </source>
</evidence>
<name>A0A381VKT3_9ZZZZ</name>
<comment type="pathway">
    <text evidence="2">Cell wall biogenesis; peptidoglycan biosynthesis.</text>
</comment>
<keyword evidence="3" id="KW-0963">Cytoplasm</keyword>
<dbReference type="InterPro" id="IPR036968">
    <property type="entry name" value="Enolpyruvate_Tfrase_sf"/>
</dbReference>
<dbReference type="NCBIfam" id="NF006873">
    <property type="entry name" value="PRK09369.1"/>
    <property type="match status" value="1"/>
</dbReference>
<evidence type="ECO:0000256" key="13">
    <source>
        <dbReference type="ARBA" id="ARBA00042443"/>
    </source>
</evidence>
<keyword evidence="4" id="KW-0132">Cell division</keyword>
<dbReference type="GO" id="GO:0071555">
    <property type="term" value="P:cell wall organization"/>
    <property type="evidence" value="ECO:0007669"/>
    <property type="project" value="UniProtKB-KW"/>
</dbReference>
<evidence type="ECO:0000256" key="2">
    <source>
        <dbReference type="ARBA" id="ARBA00004752"/>
    </source>
</evidence>
<evidence type="ECO:0000256" key="11">
    <source>
        <dbReference type="ARBA" id="ARBA00039108"/>
    </source>
</evidence>
<evidence type="ECO:0000256" key="4">
    <source>
        <dbReference type="ARBA" id="ARBA00022618"/>
    </source>
</evidence>
<protein>
    <recommendedName>
        <fullName evidence="12">UDP-N-acetylglucosamine 1-carboxyvinyltransferase</fullName>
        <ecNumber evidence="11">2.5.1.7</ecNumber>
    </recommendedName>
    <alternativeName>
        <fullName evidence="13">Enoylpyruvate transferase</fullName>
    </alternativeName>
    <alternativeName>
        <fullName evidence="14">UDP-N-acetylglucosamine enolpyruvyl transferase</fullName>
    </alternativeName>
</protein>
<reference evidence="17" key="1">
    <citation type="submission" date="2018-05" db="EMBL/GenBank/DDBJ databases">
        <authorList>
            <person name="Lanie J.A."/>
            <person name="Ng W.-L."/>
            <person name="Kazmierczak K.M."/>
            <person name="Andrzejewski T.M."/>
            <person name="Davidsen T.M."/>
            <person name="Wayne K.J."/>
            <person name="Tettelin H."/>
            <person name="Glass J.I."/>
            <person name="Rusch D."/>
            <person name="Podicherti R."/>
            <person name="Tsui H.-C.T."/>
            <person name="Winkler M.E."/>
        </authorList>
    </citation>
    <scope>NUCLEOTIDE SEQUENCE</scope>
</reference>
<dbReference type="GO" id="GO:0005737">
    <property type="term" value="C:cytoplasm"/>
    <property type="evidence" value="ECO:0007669"/>
    <property type="project" value="UniProtKB-SubCell"/>
</dbReference>
<gene>
    <name evidence="17" type="ORF">METZ01_LOCUS93803</name>
</gene>
<dbReference type="GO" id="GO:0008360">
    <property type="term" value="P:regulation of cell shape"/>
    <property type="evidence" value="ECO:0007669"/>
    <property type="project" value="UniProtKB-KW"/>
</dbReference>
<dbReference type="GO" id="GO:0008760">
    <property type="term" value="F:UDP-N-acetylglucosamine 1-carboxyvinyltransferase activity"/>
    <property type="evidence" value="ECO:0007669"/>
    <property type="project" value="UniProtKB-EC"/>
</dbReference>
<dbReference type="GO" id="GO:0019277">
    <property type="term" value="P:UDP-N-acetylgalactosamine biosynthetic process"/>
    <property type="evidence" value="ECO:0007669"/>
    <property type="project" value="InterPro"/>
</dbReference>
<sequence length="420" mass="46168">MEKLEVIGAKKLKGNIKISGSKNSSLPILAATLLSNKKVKILNLPKVKDIETMLLLLRSLGSKIKLNKKNKSVDIDNSKNIKIFASYNLVKTMRAGILVLGPLLARFGQAKVSLPGGCAIGARPVDIHLKALSKLGVKYKIVQGYIYAKATKGLIGNTIKFPKISVGATENLIIASSFAKGKTVLKNCAIEPEIKDLINFLRKMGCNIKWTGQRTITIIGVRELKKIQYKVMFDRIEAGTYMIASALTGGNLKIININPKIINTEINILKKIGASIKIKNKELNIIGRSKIKNIKLKTSPYPGFPTDLQAQLMVLLCKANGRSEITEKIFENRFMHALELNRMGAKINILGNKAIINGNVNFKAAELMATDLRASVSLILAALSAKGKSIINRIYHLDRGYEEIEQKLRSVGASIRRISE</sequence>
<dbReference type="Pfam" id="PF00275">
    <property type="entry name" value="EPSP_synthase"/>
    <property type="match status" value="1"/>
</dbReference>
<dbReference type="AlphaFoldDB" id="A0A381VKT3"/>
<keyword evidence="9" id="KW-0961">Cell wall biogenesis/degradation</keyword>
<dbReference type="CDD" id="cd01555">
    <property type="entry name" value="UdpNAET"/>
    <property type="match status" value="1"/>
</dbReference>
<evidence type="ECO:0000256" key="15">
    <source>
        <dbReference type="ARBA" id="ARBA00047527"/>
    </source>
</evidence>
<evidence type="ECO:0000256" key="14">
    <source>
        <dbReference type="ARBA" id="ARBA00042842"/>
    </source>
</evidence>
<dbReference type="HAMAP" id="MF_00111">
    <property type="entry name" value="MurA"/>
    <property type="match status" value="1"/>
</dbReference>
<comment type="similarity">
    <text evidence="10">Belongs to the EPSP synthase family. MurA subfamily.</text>
</comment>
<evidence type="ECO:0000256" key="9">
    <source>
        <dbReference type="ARBA" id="ARBA00023316"/>
    </source>
</evidence>
<dbReference type="EMBL" id="UINC01009119">
    <property type="protein sequence ID" value="SVA40949.1"/>
    <property type="molecule type" value="Genomic_DNA"/>
</dbReference>
<evidence type="ECO:0000256" key="6">
    <source>
        <dbReference type="ARBA" id="ARBA00022960"/>
    </source>
</evidence>
<proteinExistence type="inferred from homology"/>
<evidence type="ECO:0000256" key="1">
    <source>
        <dbReference type="ARBA" id="ARBA00004496"/>
    </source>
</evidence>
<comment type="subcellular location">
    <subcellularLocation>
        <location evidence="1">Cytoplasm</location>
    </subcellularLocation>
</comment>
<evidence type="ECO:0000256" key="10">
    <source>
        <dbReference type="ARBA" id="ARBA00038367"/>
    </source>
</evidence>
<dbReference type="GO" id="GO:0051301">
    <property type="term" value="P:cell division"/>
    <property type="evidence" value="ECO:0007669"/>
    <property type="project" value="UniProtKB-KW"/>
</dbReference>
<keyword evidence="6" id="KW-0133">Cell shape</keyword>
<dbReference type="InterPro" id="IPR013792">
    <property type="entry name" value="RNA3'P_cycl/enolpyr_Trfase_a/b"/>
</dbReference>
<dbReference type="NCBIfam" id="TIGR01072">
    <property type="entry name" value="murA"/>
    <property type="match status" value="1"/>
</dbReference>
<organism evidence="17">
    <name type="scientific">marine metagenome</name>
    <dbReference type="NCBI Taxonomy" id="408172"/>
    <lineage>
        <taxon>unclassified sequences</taxon>
        <taxon>metagenomes</taxon>
        <taxon>ecological metagenomes</taxon>
    </lineage>
</organism>
<dbReference type="InterPro" id="IPR005750">
    <property type="entry name" value="UDP_GlcNAc_COvinyl_MurA"/>
</dbReference>
<feature type="domain" description="Enolpyruvate transferase" evidence="16">
    <location>
        <begin position="9"/>
        <end position="408"/>
    </location>
</feature>
<dbReference type="InterPro" id="IPR001986">
    <property type="entry name" value="Enolpyruvate_Tfrase_dom"/>
</dbReference>
<dbReference type="FunFam" id="3.65.10.10:FF:000001">
    <property type="entry name" value="UDP-N-acetylglucosamine 1-carboxyvinyltransferase"/>
    <property type="match status" value="1"/>
</dbReference>
<evidence type="ECO:0000256" key="3">
    <source>
        <dbReference type="ARBA" id="ARBA00022490"/>
    </source>
</evidence>
<evidence type="ECO:0000256" key="5">
    <source>
        <dbReference type="ARBA" id="ARBA00022679"/>
    </source>
</evidence>
<evidence type="ECO:0000256" key="7">
    <source>
        <dbReference type="ARBA" id="ARBA00022984"/>
    </source>
</evidence>